<organism evidence="3 5">
    <name type="scientific">Phytophthora rubi</name>
    <dbReference type="NCBI Taxonomy" id="129364"/>
    <lineage>
        <taxon>Eukaryota</taxon>
        <taxon>Sar</taxon>
        <taxon>Stramenopiles</taxon>
        <taxon>Oomycota</taxon>
        <taxon>Peronosporomycetes</taxon>
        <taxon>Peronosporales</taxon>
        <taxon>Peronosporaceae</taxon>
        <taxon>Phytophthora</taxon>
    </lineage>
</organism>
<name>A0A6A3LJ32_9STRA</name>
<evidence type="ECO:0000313" key="6">
    <source>
        <dbReference type="Proteomes" id="UP000434957"/>
    </source>
</evidence>
<feature type="compositionally biased region" description="Acidic residues" evidence="1">
    <location>
        <begin position="221"/>
        <end position="230"/>
    </location>
</feature>
<dbReference type="EMBL" id="QXFV01001005">
    <property type="protein sequence ID" value="KAE9018285.1"/>
    <property type="molecule type" value="Genomic_DNA"/>
</dbReference>
<accession>A0A6A3LJ32</accession>
<protein>
    <submittedName>
        <fullName evidence="3">Uncharacterized protein</fullName>
    </submittedName>
</protein>
<comment type="caution">
    <text evidence="3">The sequence shown here is derived from an EMBL/GenBank/DDBJ whole genome shotgun (WGS) entry which is preliminary data.</text>
</comment>
<dbReference type="OrthoDB" id="122534at2759"/>
<evidence type="ECO:0000313" key="2">
    <source>
        <dbReference type="EMBL" id="KAE9013529.1"/>
    </source>
</evidence>
<dbReference type="AlphaFoldDB" id="A0A6A3LJ32"/>
<proteinExistence type="predicted"/>
<feature type="region of interest" description="Disordered" evidence="1">
    <location>
        <begin position="179"/>
        <end position="260"/>
    </location>
</feature>
<dbReference type="Proteomes" id="UP000435112">
    <property type="component" value="Unassembled WGS sequence"/>
</dbReference>
<evidence type="ECO:0000313" key="3">
    <source>
        <dbReference type="EMBL" id="KAE9018285.1"/>
    </source>
</evidence>
<feature type="region of interest" description="Disordered" evidence="1">
    <location>
        <begin position="29"/>
        <end position="167"/>
    </location>
</feature>
<dbReference type="EMBL" id="QXFU01001007">
    <property type="protein sequence ID" value="KAE9013529.1"/>
    <property type="molecule type" value="Genomic_DNA"/>
</dbReference>
<feature type="compositionally biased region" description="Basic residues" evidence="1">
    <location>
        <begin position="243"/>
        <end position="260"/>
    </location>
</feature>
<feature type="compositionally biased region" description="Acidic residues" evidence="1">
    <location>
        <begin position="104"/>
        <end position="113"/>
    </location>
</feature>
<feature type="compositionally biased region" description="Basic and acidic residues" evidence="1">
    <location>
        <begin position="43"/>
        <end position="56"/>
    </location>
</feature>
<dbReference type="EMBL" id="QXFT01001020">
    <property type="protein sequence ID" value="KAE9331384.1"/>
    <property type="molecule type" value="Genomic_DNA"/>
</dbReference>
<feature type="compositionally biased region" description="Polar residues" evidence="1">
    <location>
        <begin position="185"/>
        <end position="200"/>
    </location>
</feature>
<dbReference type="Proteomes" id="UP000429607">
    <property type="component" value="Unassembled WGS sequence"/>
</dbReference>
<keyword evidence="6" id="KW-1185">Reference proteome</keyword>
<evidence type="ECO:0000313" key="5">
    <source>
        <dbReference type="Proteomes" id="UP000429607"/>
    </source>
</evidence>
<gene>
    <name evidence="3" type="ORF">PR001_g14175</name>
    <name evidence="2" type="ORF">PR002_g14473</name>
    <name evidence="4" type="ORF">PR003_g15028</name>
</gene>
<evidence type="ECO:0000313" key="4">
    <source>
        <dbReference type="EMBL" id="KAE9331384.1"/>
    </source>
</evidence>
<evidence type="ECO:0000313" key="7">
    <source>
        <dbReference type="Proteomes" id="UP000435112"/>
    </source>
</evidence>
<reference evidence="5 7" key="1">
    <citation type="submission" date="2018-09" db="EMBL/GenBank/DDBJ databases">
        <title>Genomic investigation of the strawberry pathogen Phytophthora fragariae indicates pathogenicity is determined by transcriptional variation in three key races.</title>
        <authorList>
            <person name="Adams T.M."/>
            <person name="Armitage A.D."/>
            <person name="Sobczyk M.K."/>
            <person name="Bates H.J."/>
            <person name="Dunwell J.M."/>
            <person name="Nellist C.F."/>
            <person name="Harrison R.J."/>
        </authorList>
    </citation>
    <scope>NUCLEOTIDE SEQUENCE [LARGE SCALE GENOMIC DNA]</scope>
    <source>
        <strain evidence="3 5">SCRP249</strain>
        <strain evidence="2 7">SCRP324</strain>
        <strain evidence="4 6">SCRP333</strain>
    </source>
</reference>
<feature type="compositionally biased region" description="Low complexity" evidence="1">
    <location>
        <begin position="233"/>
        <end position="242"/>
    </location>
</feature>
<sequence length="260" mass="29113">MGNACCCCSKGERTVEDLLDGSLEDKLLGKRDDDVEATTAEEEAWRQRREQLKDEADLSLADDNDKVNSNARGGKPDADVDHAPLVWDLSDRNTVRAARKTPESVEDEEDEEAFGSAKEEADADDQGPQEHRAGSEEFDADRLTQLSARSAEDSYASMNEYFRDDTRIFRDTEVDRATEADSFLGASSPSSLRASITNRSFLVDDEDEVQQQDKQQHKEEKDDEQAEEESSPDKSQSSSSSSSRRRASKKKSRSRKSSRK</sequence>
<evidence type="ECO:0000256" key="1">
    <source>
        <dbReference type="SAM" id="MobiDB-lite"/>
    </source>
</evidence>
<dbReference type="Proteomes" id="UP000434957">
    <property type="component" value="Unassembled WGS sequence"/>
</dbReference>